<evidence type="ECO:0008006" key="4">
    <source>
        <dbReference type="Google" id="ProtNLM"/>
    </source>
</evidence>
<dbReference type="PANTHER" id="PTHR39327:SF1">
    <property type="entry name" value="BLR5470 PROTEIN"/>
    <property type="match status" value="1"/>
</dbReference>
<keyword evidence="1" id="KW-0732">Signal</keyword>
<feature type="signal peptide" evidence="1">
    <location>
        <begin position="1"/>
        <end position="26"/>
    </location>
</feature>
<dbReference type="InterPro" id="IPR010319">
    <property type="entry name" value="Transglutaminase-like_Cys_pept"/>
</dbReference>
<proteinExistence type="predicted"/>
<protein>
    <recommendedName>
        <fullName evidence="4">Transglutaminase</fullName>
    </recommendedName>
</protein>
<keyword evidence="3" id="KW-1185">Reference proteome</keyword>
<name>A0A916YH71_9SPHN</name>
<dbReference type="Gene3D" id="3.10.620.30">
    <property type="match status" value="1"/>
</dbReference>
<dbReference type="RefSeq" id="WP_216634365.1">
    <property type="nucleotide sequence ID" value="NZ_BMIO01000005.1"/>
</dbReference>
<dbReference type="InterPro" id="IPR038765">
    <property type="entry name" value="Papain-like_cys_pep_sf"/>
</dbReference>
<dbReference type="SUPFAM" id="SSF54001">
    <property type="entry name" value="Cysteine proteinases"/>
    <property type="match status" value="1"/>
</dbReference>
<sequence length="325" mass="34117">MFNAPSCNGSKTLGILAAGAAVLALATPGEAEARSAGAAIIATAVANVSHATGCNRFGATSFTTAQTVGTAALVSRPRQRAMTALEKMRMQQANPQPAVMTGTVAQRPAYMPAIAMQASGIAAPQATQAAKPVPAAEFGISCATTFDAARPGIGHKSFDFLESRILPISTTSFDADWSRVAGKGVAAASVVAADSGAGSMEDRIAGVNRWVNRKVAYVSDAKLYGKADYWASARETLSKGKGDCEDYAIAKMEILAAMGVSRDDMYLTIARDLVRRDDHAVLIVKLDGRAIMLDNASDALLDGDRANDYRPIMSFRKNASYLHGY</sequence>
<gene>
    <name evidence="2" type="ORF">GCM10010989_16710</name>
</gene>
<evidence type="ECO:0000256" key="1">
    <source>
        <dbReference type="SAM" id="SignalP"/>
    </source>
</evidence>
<comment type="caution">
    <text evidence="2">The sequence shown here is derived from an EMBL/GenBank/DDBJ whole genome shotgun (WGS) entry which is preliminary data.</text>
</comment>
<dbReference type="Pfam" id="PF06035">
    <property type="entry name" value="Peptidase_C93"/>
    <property type="match status" value="1"/>
</dbReference>
<organism evidence="2 3">
    <name type="scientific">Croceicoccus pelagius</name>
    <dbReference type="NCBI Taxonomy" id="1703341"/>
    <lineage>
        <taxon>Bacteria</taxon>
        <taxon>Pseudomonadati</taxon>
        <taxon>Pseudomonadota</taxon>
        <taxon>Alphaproteobacteria</taxon>
        <taxon>Sphingomonadales</taxon>
        <taxon>Erythrobacteraceae</taxon>
        <taxon>Croceicoccus</taxon>
    </lineage>
</organism>
<dbReference type="AlphaFoldDB" id="A0A916YH71"/>
<reference evidence="2 3" key="1">
    <citation type="journal article" date="2014" name="Int. J. Syst. Evol. Microbiol.">
        <title>Complete genome sequence of Corynebacterium casei LMG S-19264T (=DSM 44701T), isolated from a smear-ripened cheese.</title>
        <authorList>
            <consortium name="US DOE Joint Genome Institute (JGI-PGF)"/>
            <person name="Walter F."/>
            <person name="Albersmeier A."/>
            <person name="Kalinowski J."/>
            <person name="Ruckert C."/>
        </authorList>
    </citation>
    <scope>NUCLEOTIDE SEQUENCE [LARGE SCALE GENOMIC DNA]</scope>
    <source>
        <strain evidence="2 3">CGMCC 1.15358</strain>
    </source>
</reference>
<dbReference type="PANTHER" id="PTHR39327">
    <property type="match status" value="1"/>
</dbReference>
<accession>A0A916YH71</accession>
<evidence type="ECO:0000313" key="3">
    <source>
        <dbReference type="Proteomes" id="UP000598997"/>
    </source>
</evidence>
<dbReference type="Proteomes" id="UP000598997">
    <property type="component" value="Unassembled WGS sequence"/>
</dbReference>
<dbReference type="EMBL" id="BMIO01000005">
    <property type="protein sequence ID" value="GGD43284.1"/>
    <property type="molecule type" value="Genomic_DNA"/>
</dbReference>
<feature type="chain" id="PRO_5037709650" description="Transglutaminase" evidence="1">
    <location>
        <begin position="27"/>
        <end position="325"/>
    </location>
</feature>
<evidence type="ECO:0000313" key="2">
    <source>
        <dbReference type="EMBL" id="GGD43284.1"/>
    </source>
</evidence>